<dbReference type="PROSITE" id="PS50980">
    <property type="entry name" value="COA_CT_NTER"/>
    <property type="match status" value="1"/>
</dbReference>
<evidence type="ECO:0000256" key="14">
    <source>
        <dbReference type="ARBA" id="ARBA00022840"/>
    </source>
</evidence>
<keyword evidence="15 19" id="KW-0443">Lipid metabolism</keyword>
<evidence type="ECO:0000256" key="2">
    <source>
        <dbReference type="ARBA" id="ARBA00004956"/>
    </source>
</evidence>
<comment type="pathway">
    <text evidence="2 19">Lipid metabolism; malonyl-CoA biosynthesis; malonyl-CoA from acetyl-CoA: step 1/1.</text>
</comment>
<keyword evidence="24" id="KW-1185">Reference proteome</keyword>
<evidence type="ECO:0000256" key="16">
    <source>
        <dbReference type="ARBA" id="ARBA00023160"/>
    </source>
</evidence>
<dbReference type="PANTHER" id="PTHR42853">
    <property type="entry name" value="ACETYL-COENZYME A CARBOXYLASE CARBOXYL TRANSFERASE SUBUNIT ALPHA"/>
    <property type="match status" value="1"/>
</dbReference>
<feature type="binding site" evidence="20">
    <location>
        <position position="16"/>
    </location>
    <ligand>
        <name>Zn(2+)</name>
        <dbReference type="ChEBI" id="CHEBI:29105"/>
    </ligand>
</feature>
<feature type="binding site" evidence="20">
    <location>
        <position position="38"/>
    </location>
    <ligand>
        <name>Zn(2+)</name>
        <dbReference type="ChEBI" id="CHEBI:29105"/>
    </ligand>
</feature>
<dbReference type="AlphaFoldDB" id="A0A940WWK8"/>
<dbReference type="EMBL" id="JAFCNB010000029">
    <property type="protein sequence ID" value="MBP2708264.1"/>
    <property type="molecule type" value="Genomic_DNA"/>
</dbReference>
<dbReference type="InterPro" id="IPR034733">
    <property type="entry name" value="AcCoA_carboxyl_beta"/>
</dbReference>
<name>A0A940WWK8_9ACTN</name>
<evidence type="ECO:0000256" key="12">
    <source>
        <dbReference type="ARBA" id="ARBA00022832"/>
    </source>
</evidence>
<dbReference type="GO" id="GO:2001295">
    <property type="term" value="P:malonyl-CoA biosynthetic process"/>
    <property type="evidence" value="ECO:0007669"/>
    <property type="project" value="UniProtKB-UniRule"/>
</dbReference>
<dbReference type="InterPro" id="IPR011763">
    <property type="entry name" value="COA_CT_C"/>
</dbReference>
<comment type="similarity">
    <text evidence="20">Belongs to the AccD/PCCB family.</text>
</comment>
<feature type="zinc finger region" description="C4-type" evidence="20">
    <location>
        <begin position="16"/>
        <end position="38"/>
    </location>
</feature>
<keyword evidence="11 20" id="KW-0863">Zinc-finger</keyword>
<sequence>MPPVATATPSVTWVKCSRCDALVYVPRLERGSRICPECGHHQRLSAGERVALMLDEGSFVSARQVRSADPLGFTDTRPYPERLAEARERTGLADAVLHGRGRIGGRPVVVAVMDFAFMGGSMGSAVGEAVTRAAEEALATRTPLVVVTASGGARMQEGCLSLMQMAKTAGALRRLSEAGVLSVCVLTDPTFGGVTASFATLADVLIGEQGALIGFAGPRVIKAATRERLPEGFQTAAFLHERGMLDRVESRGAIRPLLARLLTLCGGPWTVAPDHRPAPGPDAEAGAVTDGGAWETVRTARDIARPTALDYIWRICDDFVELHGDRIHGDDPAIVGGPASIDGVRVMVIGHQKGHTTQELVARNFGMPHPEGYRKALRLMRLAERLGLPVVTVVDTQGAAPGVGAEERGQAWAIAETIAGMGELAVPVVATVVGEGGSGGALALAVADTVLMMEHACYSVISPESCSTILMGDPSHAEAMAGALRITASELLRLGVVDGVVEEPAGGTQASPADAAEELKRSVLRALGRLSVLEPAELRRRRADRFRRMGRALDD</sequence>
<dbReference type="NCBIfam" id="TIGR00515">
    <property type="entry name" value="accD"/>
    <property type="match status" value="1"/>
</dbReference>
<keyword evidence="9 20" id="KW-0479">Metal-binding</keyword>
<dbReference type="Gene3D" id="3.90.226.10">
    <property type="entry name" value="2-enoyl-CoA Hydratase, Chain A, domain 1"/>
    <property type="match status" value="2"/>
</dbReference>
<dbReference type="NCBIfam" id="NF041504">
    <property type="entry name" value="AccA_sub"/>
    <property type="match status" value="1"/>
</dbReference>
<dbReference type="InterPro" id="IPR029045">
    <property type="entry name" value="ClpP/crotonase-like_dom_sf"/>
</dbReference>
<evidence type="ECO:0000313" key="24">
    <source>
        <dbReference type="Proteomes" id="UP000674234"/>
    </source>
</evidence>
<dbReference type="HAMAP" id="MF_01395">
    <property type="entry name" value="AcetylCoA_CT_beta"/>
    <property type="match status" value="1"/>
</dbReference>
<evidence type="ECO:0000256" key="20">
    <source>
        <dbReference type="HAMAP-Rule" id="MF_01395"/>
    </source>
</evidence>
<feature type="domain" description="CoA carboxyltransferase N-terminal" evidence="21">
    <location>
        <begin position="12"/>
        <end position="280"/>
    </location>
</feature>
<evidence type="ECO:0000256" key="1">
    <source>
        <dbReference type="ARBA" id="ARBA00004496"/>
    </source>
</evidence>
<comment type="function">
    <text evidence="19">Component of the acetyl coenzyme A carboxylase (ACC) complex. First, biotin carboxylase catalyzes the carboxylation of biotin on its carrier protein (BCCP) and then the CO(2) group is transferred by the carboxyltransferase to acetyl-CoA to form malonyl-CoA.</text>
</comment>
<evidence type="ECO:0000256" key="17">
    <source>
        <dbReference type="ARBA" id="ARBA00025280"/>
    </source>
</evidence>
<evidence type="ECO:0000313" key="23">
    <source>
        <dbReference type="EMBL" id="MBP2708264.1"/>
    </source>
</evidence>
<dbReference type="InterPro" id="IPR001095">
    <property type="entry name" value="Acetyl_CoA_COase_a_su"/>
</dbReference>
<comment type="cofactor">
    <cofactor evidence="20">
        <name>Zn(2+)</name>
        <dbReference type="ChEBI" id="CHEBI:29105"/>
    </cofactor>
    <text evidence="20">Binds 1 zinc ion per subunit.</text>
</comment>
<feature type="binding site" evidence="20">
    <location>
        <position position="35"/>
    </location>
    <ligand>
        <name>Zn(2+)</name>
        <dbReference type="ChEBI" id="CHEBI:29105"/>
    </ligand>
</feature>
<comment type="subunit">
    <text evidence="5">Acetyl-CoA carboxylase is a heterotetramer composed of biotin carboxyl carrier protein (AccB), biotin carboxylase (AccC) and two subunits of ACCase subunit beta/alpha.</text>
</comment>
<keyword evidence="8 19" id="KW-0808">Transferase</keyword>
<dbReference type="PROSITE" id="PS50989">
    <property type="entry name" value="COA_CT_CTER"/>
    <property type="match status" value="1"/>
</dbReference>
<evidence type="ECO:0000259" key="21">
    <source>
        <dbReference type="PROSITE" id="PS50980"/>
    </source>
</evidence>
<dbReference type="GO" id="GO:0016743">
    <property type="term" value="F:carboxyl- or carbamoyltransferase activity"/>
    <property type="evidence" value="ECO:0007669"/>
    <property type="project" value="UniProtKB-UniRule"/>
</dbReference>
<comment type="subunit">
    <text evidence="19">Acetyl-CoA carboxylase is a heterohexamer composed of biotin carboxyl carrier protein (AccB), biotin carboxylase (AccC) and two subunits each of ACCase subunit alpha (AccA) and ACCase subunit beta (AccD).</text>
</comment>
<evidence type="ECO:0000256" key="4">
    <source>
        <dbReference type="ARBA" id="ARBA00010284"/>
    </source>
</evidence>
<dbReference type="Pfam" id="PF17848">
    <property type="entry name" value="Zn_ribbon_ACC"/>
    <property type="match status" value="1"/>
</dbReference>
<comment type="caution">
    <text evidence="23">The sequence shown here is derived from an EMBL/GenBank/DDBJ whole genome shotgun (WGS) entry which is preliminary data.</text>
</comment>
<dbReference type="NCBIfam" id="TIGR00513">
    <property type="entry name" value="accA"/>
    <property type="match status" value="1"/>
</dbReference>
<dbReference type="Pfam" id="PF01039">
    <property type="entry name" value="Carboxyl_trans"/>
    <property type="match status" value="1"/>
</dbReference>
<evidence type="ECO:0000256" key="7">
    <source>
        <dbReference type="ARBA" id="ARBA00022516"/>
    </source>
</evidence>
<comment type="subcellular location">
    <subcellularLocation>
        <location evidence="1 19">Cytoplasm</location>
    </subcellularLocation>
</comment>
<dbReference type="InterPro" id="IPR000438">
    <property type="entry name" value="Acetyl_CoA_COase_Trfase_b_su"/>
</dbReference>
<proteinExistence type="inferred from homology"/>
<evidence type="ECO:0000256" key="8">
    <source>
        <dbReference type="ARBA" id="ARBA00022679"/>
    </source>
</evidence>
<dbReference type="InterPro" id="IPR011762">
    <property type="entry name" value="COA_CT_N"/>
</dbReference>
<feature type="domain" description="CoA carboxyltransferase C-terminal" evidence="22">
    <location>
        <begin position="280"/>
        <end position="529"/>
    </location>
</feature>
<keyword evidence="7 19" id="KW-0444">Lipid biosynthesis</keyword>
<evidence type="ECO:0000256" key="6">
    <source>
        <dbReference type="ARBA" id="ARBA00022490"/>
    </source>
</evidence>
<accession>A0A940WWK8</accession>
<dbReference type="GO" id="GO:0005524">
    <property type="term" value="F:ATP binding"/>
    <property type="evidence" value="ECO:0007669"/>
    <property type="project" value="UniProtKB-KW"/>
</dbReference>
<evidence type="ECO:0000256" key="19">
    <source>
        <dbReference type="HAMAP-Rule" id="MF_00823"/>
    </source>
</evidence>
<dbReference type="HAMAP" id="MF_00823">
    <property type="entry name" value="AcetylCoA_CT_alpha"/>
    <property type="match status" value="1"/>
</dbReference>
<dbReference type="GO" id="GO:0003989">
    <property type="term" value="F:acetyl-CoA carboxylase activity"/>
    <property type="evidence" value="ECO:0007669"/>
    <property type="project" value="InterPro"/>
</dbReference>
<organism evidence="23 24">
    <name type="scientific">Microbispora oryzae</name>
    <dbReference type="NCBI Taxonomy" id="2806554"/>
    <lineage>
        <taxon>Bacteria</taxon>
        <taxon>Bacillati</taxon>
        <taxon>Actinomycetota</taxon>
        <taxon>Actinomycetes</taxon>
        <taxon>Streptosporangiales</taxon>
        <taxon>Streptosporangiaceae</taxon>
        <taxon>Microbispora</taxon>
    </lineage>
</organism>
<dbReference type="InterPro" id="IPR041010">
    <property type="entry name" value="Znf-ACC"/>
</dbReference>
<keyword evidence="16 19" id="KW-0275">Fatty acid biosynthesis</keyword>
<dbReference type="GO" id="GO:0006633">
    <property type="term" value="P:fatty acid biosynthetic process"/>
    <property type="evidence" value="ECO:0007669"/>
    <property type="project" value="UniProtKB-KW"/>
</dbReference>
<dbReference type="EC" id="2.1.3.15" evidence="19"/>
<evidence type="ECO:0000256" key="15">
    <source>
        <dbReference type="ARBA" id="ARBA00023098"/>
    </source>
</evidence>
<evidence type="ECO:0000256" key="11">
    <source>
        <dbReference type="ARBA" id="ARBA00022771"/>
    </source>
</evidence>
<dbReference type="SUPFAM" id="SSF52096">
    <property type="entry name" value="ClpP/crotonase"/>
    <property type="match status" value="2"/>
</dbReference>
<keyword evidence="23" id="KW-0436">Ligase</keyword>
<protein>
    <recommendedName>
        <fullName evidence="19 20">Multifunctional fusion protein</fullName>
    </recommendedName>
    <domain>
        <recommendedName>
            <fullName evidence="19">Acetyl-coenzyme A carboxylase carboxyl transferase subunit alpha</fullName>
            <shortName evidence="19">ACCase subunit alpha</shortName>
            <shortName evidence="19">Acetyl-CoA carboxylase carboxyltransferase subunit alpha</shortName>
            <ecNumber evidence="19">2.1.3.15</ecNumber>
        </recommendedName>
    </domain>
    <domain>
        <recommendedName>
            <fullName evidence="20">Acetyl-coenzyme A carboxylase carboxyl transferase subunit beta</fullName>
            <shortName evidence="20">ACCase subunit beta</shortName>
            <shortName evidence="20">Acetyl-CoA carboxylase carboxyltransferase subunit beta</shortName>
        </recommendedName>
    </domain>
</protein>
<dbReference type="NCBIfam" id="NF004344">
    <property type="entry name" value="PRK05724.1"/>
    <property type="match status" value="1"/>
</dbReference>
<dbReference type="GO" id="GO:0009317">
    <property type="term" value="C:acetyl-CoA carboxylase complex"/>
    <property type="evidence" value="ECO:0007669"/>
    <property type="project" value="InterPro"/>
</dbReference>
<feature type="binding site" evidence="20">
    <location>
        <position position="19"/>
    </location>
    <ligand>
        <name>Zn(2+)</name>
        <dbReference type="ChEBI" id="CHEBI:29105"/>
    </ligand>
</feature>
<dbReference type="Pfam" id="PF03255">
    <property type="entry name" value="ACCA"/>
    <property type="match status" value="1"/>
</dbReference>
<dbReference type="GO" id="GO:0008270">
    <property type="term" value="F:zinc ion binding"/>
    <property type="evidence" value="ECO:0007669"/>
    <property type="project" value="UniProtKB-UniRule"/>
</dbReference>
<evidence type="ECO:0000256" key="18">
    <source>
        <dbReference type="ARBA" id="ARBA00049152"/>
    </source>
</evidence>
<keyword evidence="12 19" id="KW-0276">Fatty acid metabolism</keyword>
<dbReference type="Proteomes" id="UP000674234">
    <property type="component" value="Unassembled WGS sequence"/>
</dbReference>
<evidence type="ECO:0000256" key="13">
    <source>
        <dbReference type="ARBA" id="ARBA00022833"/>
    </source>
</evidence>
<keyword evidence="14 19" id="KW-0067">ATP-binding</keyword>
<keyword evidence="6 19" id="KW-0963">Cytoplasm</keyword>
<keyword evidence="13 20" id="KW-0862">Zinc</keyword>
<evidence type="ECO:0000256" key="3">
    <source>
        <dbReference type="ARBA" id="ARBA00006276"/>
    </source>
</evidence>
<evidence type="ECO:0000256" key="9">
    <source>
        <dbReference type="ARBA" id="ARBA00022723"/>
    </source>
</evidence>
<evidence type="ECO:0000256" key="5">
    <source>
        <dbReference type="ARBA" id="ARBA00011664"/>
    </source>
</evidence>
<dbReference type="PANTHER" id="PTHR42853:SF3">
    <property type="entry name" value="ACETYL-COENZYME A CARBOXYLASE CARBOXYL TRANSFERASE SUBUNIT ALPHA, CHLOROPLASTIC"/>
    <property type="match status" value="1"/>
</dbReference>
<dbReference type="PRINTS" id="PR01069">
    <property type="entry name" value="ACCCTRFRASEA"/>
</dbReference>
<evidence type="ECO:0000256" key="10">
    <source>
        <dbReference type="ARBA" id="ARBA00022741"/>
    </source>
</evidence>
<reference evidence="23" key="1">
    <citation type="submission" date="2021-02" db="EMBL/GenBank/DDBJ databases">
        <title>Draft genome sequence of Microbispora sp. RL4-1S isolated from rice leaves in Thailand.</title>
        <authorList>
            <person name="Muangham S."/>
            <person name="Duangmal K."/>
        </authorList>
    </citation>
    <scope>NUCLEOTIDE SEQUENCE</scope>
    <source>
        <strain evidence="23">RL4-1S</strain>
    </source>
</reference>
<comment type="similarity">
    <text evidence="4">In the N-terminal section; belongs to the AccD/PCCB family.</text>
</comment>
<keyword evidence="10 19" id="KW-0547">Nucleotide-binding</keyword>
<comment type="function">
    <text evidence="17 20">Component of the acetyl coenzyme A carboxylase (ACC) complex. Biotin carboxylase (BC) catalyzes the carboxylation of biotin on its carrier protein (BCCP) and then the CO(2) group is transferred by the transcarboxylase to acetyl-CoA to form malonyl-CoA.</text>
</comment>
<evidence type="ECO:0000259" key="22">
    <source>
        <dbReference type="PROSITE" id="PS50989"/>
    </source>
</evidence>
<comment type="catalytic activity">
    <reaction evidence="18 19">
        <text>N(6)-carboxybiotinyl-L-lysyl-[protein] + acetyl-CoA = N(6)-biotinyl-L-lysyl-[protein] + malonyl-CoA</text>
        <dbReference type="Rhea" id="RHEA:54728"/>
        <dbReference type="Rhea" id="RHEA-COMP:10505"/>
        <dbReference type="Rhea" id="RHEA-COMP:10506"/>
        <dbReference type="ChEBI" id="CHEBI:57288"/>
        <dbReference type="ChEBI" id="CHEBI:57384"/>
        <dbReference type="ChEBI" id="CHEBI:83144"/>
        <dbReference type="ChEBI" id="CHEBI:83145"/>
        <dbReference type="EC" id="2.1.3.15"/>
    </reaction>
</comment>
<gene>
    <name evidence="19" type="primary">accA</name>
    <name evidence="20" type="synonym">accD</name>
    <name evidence="23" type="ORF">JOL79_31245</name>
</gene>
<comment type="similarity">
    <text evidence="3">In the C-terminal section; belongs to the AccA family.</text>
</comment>
<comment type="similarity">
    <text evidence="19">Belongs to the AccA family.</text>
</comment>